<evidence type="ECO:0000313" key="2">
    <source>
        <dbReference type="Proteomes" id="UP001152759"/>
    </source>
</evidence>
<dbReference type="Proteomes" id="UP001152759">
    <property type="component" value="Chromosome 9"/>
</dbReference>
<dbReference type="AlphaFoldDB" id="A0A9P0F7U8"/>
<keyword evidence="2" id="KW-1185">Reference proteome</keyword>
<sequence>MYQDQVYQRCKVEANTIQNLLTLSLISPEEFAYALMEESGFTAVVNGEVAPSKALKPNAIDLPLYMNTKFVYIERHIGVEIDRMYQDQVYQRCKVETNTIQNLLTLSLISPEEFAYALMEESGFTAVVNGQVAPSKALKPNAIDLPLYMNTKFVYIERHIGVEIDRMYQDQVYQRCKVEANTIQNLLTLSLISPEEFAYALMEESGFTAVVNGQVAPSKALKPNAIDLPLYMNTKFVYIERHIGVEIDRMYQDQVYQRCKVEANTIQNLLTLSLISPEEFAYALLEESGFTAVVNGQVAPSKALKPNAIDLPVYMNTKFVYIERHIGVEIDRMYQDQVYQLCKVETMQSKIYSHYPASLPKNSHTL</sequence>
<proteinExistence type="predicted"/>
<accession>A0A9P0F7U8</accession>
<protein>
    <submittedName>
        <fullName evidence="1">Uncharacterized protein</fullName>
    </submittedName>
</protein>
<reference evidence="1" key="1">
    <citation type="submission" date="2021-12" db="EMBL/GenBank/DDBJ databases">
        <authorList>
            <person name="King R."/>
        </authorList>
    </citation>
    <scope>NUCLEOTIDE SEQUENCE</scope>
</reference>
<organism evidence="1 2">
    <name type="scientific">Bemisia tabaci</name>
    <name type="common">Sweetpotato whitefly</name>
    <name type="synonym">Aleurodes tabaci</name>
    <dbReference type="NCBI Taxonomy" id="7038"/>
    <lineage>
        <taxon>Eukaryota</taxon>
        <taxon>Metazoa</taxon>
        <taxon>Ecdysozoa</taxon>
        <taxon>Arthropoda</taxon>
        <taxon>Hexapoda</taxon>
        <taxon>Insecta</taxon>
        <taxon>Pterygota</taxon>
        <taxon>Neoptera</taxon>
        <taxon>Paraneoptera</taxon>
        <taxon>Hemiptera</taxon>
        <taxon>Sternorrhyncha</taxon>
        <taxon>Aleyrodoidea</taxon>
        <taxon>Aleyrodidae</taxon>
        <taxon>Aleyrodinae</taxon>
        <taxon>Bemisia</taxon>
    </lineage>
</organism>
<dbReference type="EMBL" id="OU963870">
    <property type="protein sequence ID" value="CAH0395685.1"/>
    <property type="molecule type" value="Genomic_DNA"/>
</dbReference>
<dbReference type="Pfam" id="PF24664">
    <property type="entry name" value="Monjiviricetes_fusion"/>
    <property type="match status" value="5"/>
</dbReference>
<evidence type="ECO:0000313" key="1">
    <source>
        <dbReference type="EMBL" id="CAH0395685.1"/>
    </source>
</evidence>
<gene>
    <name evidence="1" type="ORF">BEMITA_LOCUS13840</name>
</gene>
<name>A0A9P0F7U8_BEMTA</name>